<evidence type="ECO:0000256" key="3">
    <source>
        <dbReference type="ARBA" id="ARBA00012759"/>
    </source>
</evidence>
<keyword evidence="6" id="KW-0378">Hydrolase</keyword>
<dbReference type="InterPro" id="IPR050185">
    <property type="entry name" value="Ub_carboxyl-term_hydrolase"/>
</dbReference>
<evidence type="ECO:0000256" key="6">
    <source>
        <dbReference type="ARBA" id="ARBA00022801"/>
    </source>
</evidence>
<dbReference type="GO" id="GO:0006508">
    <property type="term" value="P:proteolysis"/>
    <property type="evidence" value="ECO:0007669"/>
    <property type="project" value="UniProtKB-KW"/>
</dbReference>
<dbReference type="GO" id="GO:0004843">
    <property type="term" value="F:cysteine-type deubiquitinase activity"/>
    <property type="evidence" value="ECO:0007669"/>
    <property type="project" value="UniProtKB-EC"/>
</dbReference>
<keyword evidence="7" id="KW-0788">Thiol protease</keyword>
<comment type="similarity">
    <text evidence="2">Belongs to the peptidase C19 family.</text>
</comment>
<dbReference type="PROSITE" id="PS00972">
    <property type="entry name" value="USP_1"/>
    <property type="match status" value="1"/>
</dbReference>
<dbReference type="PANTHER" id="PTHR21646:SF24">
    <property type="entry name" value="UBIQUITIN CARBOXYL-TERMINAL HYDROLASE"/>
    <property type="match status" value="1"/>
</dbReference>
<dbReference type="Gene3D" id="3.90.70.10">
    <property type="entry name" value="Cysteine proteinases"/>
    <property type="match status" value="1"/>
</dbReference>
<dbReference type="PROSITE" id="PS00973">
    <property type="entry name" value="USP_2"/>
    <property type="match status" value="1"/>
</dbReference>
<dbReference type="InterPro" id="IPR018200">
    <property type="entry name" value="USP_CS"/>
</dbReference>
<dbReference type="PANTHER" id="PTHR21646">
    <property type="entry name" value="UBIQUITIN CARBOXYL-TERMINAL HYDROLASE"/>
    <property type="match status" value="1"/>
</dbReference>
<dbReference type="InterPro" id="IPR001394">
    <property type="entry name" value="Peptidase_C19_UCH"/>
</dbReference>
<dbReference type="AlphaFoldDB" id="A0A6C0HJV6"/>
<dbReference type="CDD" id="cd02257">
    <property type="entry name" value="Peptidase_C19"/>
    <property type="match status" value="1"/>
</dbReference>
<sequence length="351" mass="40730">MATSPEQKDPRLKGVVGIQNMGNTCYCNSTIQLLRACSEWDVFCLTQSFSEQLAAVPETNGNKRILLAYQDILKSLWSAYLPAYVRPLGFISEVCKAVKGTLYESFGMPVPNDSHEYLVYLLDHFHEALKTTREHTDHPIPPHANPVERMRILASNGWNRHVSKNQSKVVDLFFGMTRKTTHCTNCNNDSYRWEVFNSLKVPCEGATFMDWIQKEVNEISEISDYVCDACNGRHRATIHMHLWRLPENLFITLRRFNYDGRKIMSPCPYQGDIISLRDCFAPEAPSREEKWDYELRGVSDHHGSHMGGHYTAQFKHPISQEWWWMDDERARQLTQPQFSASNYIFFFKKCA</sequence>
<evidence type="ECO:0000256" key="2">
    <source>
        <dbReference type="ARBA" id="ARBA00009085"/>
    </source>
</evidence>
<comment type="catalytic activity">
    <reaction evidence="1">
        <text>Thiol-dependent hydrolysis of ester, thioester, amide, peptide and isopeptide bonds formed by the C-terminal Gly of ubiquitin (a 76-residue protein attached to proteins as an intracellular targeting signal).</text>
        <dbReference type="EC" id="3.4.19.12"/>
    </reaction>
</comment>
<dbReference type="PROSITE" id="PS50235">
    <property type="entry name" value="USP_3"/>
    <property type="match status" value="1"/>
</dbReference>
<evidence type="ECO:0000313" key="9">
    <source>
        <dbReference type="EMBL" id="QHT80714.1"/>
    </source>
</evidence>
<name>A0A6C0HJV6_9ZZZZ</name>
<proteinExistence type="inferred from homology"/>
<protein>
    <recommendedName>
        <fullName evidence="3">ubiquitinyl hydrolase 1</fullName>
        <ecNumber evidence="3">3.4.19.12</ecNumber>
    </recommendedName>
</protein>
<dbReference type="InterPro" id="IPR038765">
    <property type="entry name" value="Papain-like_cys_pep_sf"/>
</dbReference>
<evidence type="ECO:0000256" key="1">
    <source>
        <dbReference type="ARBA" id="ARBA00000707"/>
    </source>
</evidence>
<accession>A0A6C0HJV6</accession>
<dbReference type="InterPro" id="IPR028889">
    <property type="entry name" value="USP"/>
</dbReference>
<evidence type="ECO:0000256" key="7">
    <source>
        <dbReference type="ARBA" id="ARBA00022807"/>
    </source>
</evidence>
<organism evidence="9">
    <name type="scientific">viral metagenome</name>
    <dbReference type="NCBI Taxonomy" id="1070528"/>
    <lineage>
        <taxon>unclassified sequences</taxon>
        <taxon>metagenomes</taxon>
        <taxon>organismal metagenomes</taxon>
    </lineage>
</organism>
<dbReference type="SUPFAM" id="SSF54001">
    <property type="entry name" value="Cysteine proteinases"/>
    <property type="match status" value="1"/>
</dbReference>
<dbReference type="Pfam" id="PF00443">
    <property type="entry name" value="UCH"/>
    <property type="match status" value="1"/>
</dbReference>
<dbReference type="EC" id="3.4.19.12" evidence="3"/>
<evidence type="ECO:0000259" key="8">
    <source>
        <dbReference type="PROSITE" id="PS50235"/>
    </source>
</evidence>
<dbReference type="GO" id="GO:0016579">
    <property type="term" value="P:protein deubiquitination"/>
    <property type="evidence" value="ECO:0007669"/>
    <property type="project" value="InterPro"/>
</dbReference>
<keyword evidence="4" id="KW-0645">Protease</keyword>
<evidence type="ECO:0000256" key="4">
    <source>
        <dbReference type="ARBA" id="ARBA00022670"/>
    </source>
</evidence>
<evidence type="ECO:0000256" key="5">
    <source>
        <dbReference type="ARBA" id="ARBA00022786"/>
    </source>
</evidence>
<dbReference type="EMBL" id="MN739974">
    <property type="protein sequence ID" value="QHT80714.1"/>
    <property type="molecule type" value="Genomic_DNA"/>
</dbReference>
<reference evidence="9" key="1">
    <citation type="journal article" date="2020" name="Nature">
        <title>Giant virus diversity and host interactions through global metagenomics.</title>
        <authorList>
            <person name="Schulz F."/>
            <person name="Roux S."/>
            <person name="Paez-Espino D."/>
            <person name="Jungbluth S."/>
            <person name="Walsh D.A."/>
            <person name="Denef V.J."/>
            <person name="McMahon K.D."/>
            <person name="Konstantinidis K.T."/>
            <person name="Eloe-Fadrosh E.A."/>
            <person name="Kyrpides N.C."/>
            <person name="Woyke T."/>
        </authorList>
    </citation>
    <scope>NUCLEOTIDE SEQUENCE</scope>
    <source>
        <strain evidence="9">GVMAG-M-3300023184-121</strain>
    </source>
</reference>
<feature type="domain" description="USP" evidence="8">
    <location>
        <begin position="16"/>
        <end position="350"/>
    </location>
</feature>
<keyword evidence="5" id="KW-0833">Ubl conjugation pathway</keyword>